<dbReference type="Pfam" id="PF04542">
    <property type="entry name" value="Sigma70_r2"/>
    <property type="match status" value="1"/>
</dbReference>
<dbReference type="Pfam" id="PF04539">
    <property type="entry name" value="Sigma70_r3"/>
    <property type="match status" value="1"/>
</dbReference>
<dbReference type="InterPro" id="IPR013325">
    <property type="entry name" value="RNA_pol_sigma_r2"/>
</dbReference>
<dbReference type="InterPro" id="IPR050239">
    <property type="entry name" value="Sigma-70_RNA_pol_init_factors"/>
</dbReference>
<evidence type="ECO:0000256" key="4">
    <source>
        <dbReference type="ARBA" id="ARBA00023125"/>
    </source>
</evidence>
<keyword evidence="10" id="KW-1185">Reference proteome</keyword>
<dbReference type="InterPro" id="IPR007630">
    <property type="entry name" value="RNA_pol_sigma70_r4"/>
</dbReference>
<dbReference type="PIRSF" id="PIRSF000770">
    <property type="entry name" value="RNA_pol_sigma-SigE/K"/>
    <property type="match status" value="1"/>
</dbReference>
<dbReference type="InterPro" id="IPR013324">
    <property type="entry name" value="RNA_pol_sigma_r3/r4-like"/>
</dbReference>
<evidence type="ECO:0000313" key="10">
    <source>
        <dbReference type="Proteomes" id="UP001575105"/>
    </source>
</evidence>
<dbReference type="PANTHER" id="PTHR30603">
    <property type="entry name" value="RNA POLYMERASE SIGMA FACTOR RPO"/>
    <property type="match status" value="1"/>
</dbReference>
<dbReference type="SUPFAM" id="SSF88659">
    <property type="entry name" value="Sigma3 and sigma4 domains of RNA polymerase sigma factors"/>
    <property type="match status" value="2"/>
</dbReference>
<dbReference type="PROSITE" id="PS00715">
    <property type="entry name" value="SIGMA70_1"/>
    <property type="match status" value="1"/>
</dbReference>
<dbReference type="EMBL" id="JBGUBD010000004">
    <property type="protein sequence ID" value="MFA9478304.1"/>
    <property type="molecule type" value="Genomic_DNA"/>
</dbReference>
<name>A0ABV4U666_9BACT</name>
<protein>
    <recommendedName>
        <fullName evidence="6">RNA polymerase sigma factor</fullName>
    </recommendedName>
</protein>
<dbReference type="Pfam" id="PF00140">
    <property type="entry name" value="Sigma70_r1_2"/>
    <property type="match status" value="1"/>
</dbReference>
<dbReference type="CDD" id="cd06171">
    <property type="entry name" value="Sigma70_r4"/>
    <property type="match status" value="1"/>
</dbReference>
<comment type="function">
    <text evidence="6">Sigma factors are initiation factors that promote the attachment of RNA polymerase to specific initiation sites and are then released.</text>
</comment>
<sequence>MRSNGVKNDLELYLRQIDQTPLLTAEEEKALSRRIIEHNCPEARERMIRANLRLVVSVAKRYNNRGLPLQDLIEEGNLGLLRGVEGFDPDQGARFSTYACWWIKQAIKRALINAVQPIHIPAYMVELIARWKRVSREFEEEHGRSPSIDELAVAMDLPPRKVRFIRKAVRAYQRPAQSDGNGEDAPMLSELLQDNKNLPPDEQALHHEDLATISLLLEAIDDREATILRLRYGLDDEEPLTLKEIGERVGLTRERVRQIEIAALRKLNQRLSSDRPLAAIRAMRNSEKNLTQSA</sequence>
<evidence type="ECO:0000259" key="7">
    <source>
        <dbReference type="PROSITE" id="PS00715"/>
    </source>
</evidence>
<dbReference type="InterPro" id="IPR007624">
    <property type="entry name" value="RNA_pol_sigma70_r3"/>
</dbReference>
<reference evidence="9 10" key="1">
    <citation type="submission" date="2024-08" db="EMBL/GenBank/DDBJ databases">
        <title>Whole-genome sequencing of halo(alkali)philic microorganisms from hypersaline lakes.</title>
        <authorList>
            <person name="Sorokin D.Y."/>
            <person name="Merkel A.Y."/>
            <person name="Messina E."/>
            <person name="Yakimov M."/>
        </authorList>
    </citation>
    <scope>NUCLEOTIDE SEQUENCE [LARGE SCALE GENOMIC DNA]</scope>
    <source>
        <strain evidence="9 10">AB-hyl4</strain>
    </source>
</reference>
<proteinExistence type="inferred from homology"/>
<feature type="domain" description="RNA polymerase sigma-70" evidence="7">
    <location>
        <begin position="71"/>
        <end position="84"/>
    </location>
</feature>
<dbReference type="PROSITE" id="PS00716">
    <property type="entry name" value="SIGMA70_2"/>
    <property type="match status" value="1"/>
</dbReference>
<accession>A0ABV4U666</accession>
<evidence type="ECO:0000256" key="2">
    <source>
        <dbReference type="ARBA" id="ARBA00023015"/>
    </source>
</evidence>
<evidence type="ECO:0000256" key="1">
    <source>
        <dbReference type="ARBA" id="ARBA00007788"/>
    </source>
</evidence>
<dbReference type="Pfam" id="PF04545">
    <property type="entry name" value="Sigma70_r4"/>
    <property type="match status" value="1"/>
</dbReference>
<feature type="domain" description="RNA polymerase sigma-70" evidence="8">
    <location>
        <begin position="241"/>
        <end position="267"/>
    </location>
</feature>
<keyword evidence="4 6" id="KW-0238">DNA-binding</keyword>
<gene>
    <name evidence="9" type="ORF">ACERK3_08345</name>
</gene>
<dbReference type="PANTHER" id="PTHR30603:SF60">
    <property type="entry name" value="RNA POLYMERASE SIGMA FACTOR RPOD"/>
    <property type="match status" value="1"/>
</dbReference>
<evidence type="ECO:0000256" key="3">
    <source>
        <dbReference type="ARBA" id="ARBA00023082"/>
    </source>
</evidence>
<evidence type="ECO:0000256" key="6">
    <source>
        <dbReference type="RuleBase" id="RU362124"/>
    </source>
</evidence>
<dbReference type="InterPro" id="IPR007627">
    <property type="entry name" value="RNA_pol_sigma70_r2"/>
</dbReference>
<dbReference type="PRINTS" id="PR00046">
    <property type="entry name" value="SIGMA70FCT"/>
</dbReference>
<evidence type="ECO:0000256" key="5">
    <source>
        <dbReference type="ARBA" id="ARBA00023163"/>
    </source>
</evidence>
<dbReference type="Proteomes" id="UP001575105">
    <property type="component" value="Unassembled WGS sequence"/>
</dbReference>
<dbReference type="Gene3D" id="1.10.10.10">
    <property type="entry name" value="Winged helix-like DNA-binding domain superfamily/Winged helix DNA-binding domain"/>
    <property type="match status" value="2"/>
</dbReference>
<dbReference type="SUPFAM" id="SSF88946">
    <property type="entry name" value="Sigma2 domain of RNA polymerase sigma factors"/>
    <property type="match status" value="1"/>
</dbReference>
<dbReference type="InterPro" id="IPR000943">
    <property type="entry name" value="RNA_pol_sigma70"/>
</dbReference>
<dbReference type="NCBIfam" id="TIGR02937">
    <property type="entry name" value="sigma70-ECF"/>
    <property type="match status" value="1"/>
</dbReference>
<dbReference type="InterPro" id="IPR014284">
    <property type="entry name" value="RNA_pol_sigma-70_dom"/>
</dbReference>
<comment type="caution">
    <text evidence="9">The sequence shown here is derived from an EMBL/GenBank/DDBJ whole genome shotgun (WGS) entry which is preliminary data.</text>
</comment>
<organism evidence="9 10">
    <name type="scientific">Natronomicrosphaera hydrolytica</name>
    <dbReference type="NCBI Taxonomy" id="3242702"/>
    <lineage>
        <taxon>Bacteria</taxon>
        <taxon>Pseudomonadati</taxon>
        <taxon>Planctomycetota</taxon>
        <taxon>Phycisphaerae</taxon>
        <taxon>Phycisphaerales</taxon>
        <taxon>Phycisphaeraceae</taxon>
        <taxon>Natronomicrosphaera</taxon>
    </lineage>
</organism>
<comment type="similarity">
    <text evidence="1 6">Belongs to the sigma-70 factor family.</text>
</comment>
<keyword evidence="5 6" id="KW-0804">Transcription</keyword>
<keyword evidence="3 6" id="KW-0731">Sigma factor</keyword>
<evidence type="ECO:0000313" key="9">
    <source>
        <dbReference type="EMBL" id="MFA9478304.1"/>
    </source>
</evidence>
<evidence type="ECO:0000259" key="8">
    <source>
        <dbReference type="PROSITE" id="PS00716"/>
    </source>
</evidence>
<dbReference type="Gene3D" id="1.10.601.10">
    <property type="entry name" value="RNA Polymerase Primary Sigma Factor"/>
    <property type="match status" value="1"/>
</dbReference>
<dbReference type="RefSeq" id="WP_425345227.1">
    <property type="nucleotide sequence ID" value="NZ_JBGUBD010000004.1"/>
</dbReference>
<dbReference type="InterPro" id="IPR009042">
    <property type="entry name" value="RNA_pol_sigma70_r1_2"/>
</dbReference>
<dbReference type="InterPro" id="IPR036388">
    <property type="entry name" value="WH-like_DNA-bd_sf"/>
</dbReference>
<keyword evidence="2 6" id="KW-0805">Transcription regulation</keyword>